<sequence length="87" mass="9462">MASPFEDRLATKVKGDEGSPRLASCHGDEAIPFHNTGPLFSSLSSLLLCLSYILPSWPPTSPPPLHLFNDLVFEVVDKGCPNMKLLP</sequence>
<feature type="compositionally biased region" description="Basic and acidic residues" evidence="1">
    <location>
        <begin position="1"/>
        <end position="19"/>
    </location>
</feature>
<evidence type="ECO:0000256" key="1">
    <source>
        <dbReference type="SAM" id="MobiDB-lite"/>
    </source>
</evidence>
<keyword evidence="3" id="KW-1185">Reference proteome</keyword>
<reference evidence="2 3" key="1">
    <citation type="journal article" date="2021" name="bioRxiv">
        <title>Chromosome-scale and haplotype-resolved genome assembly of a tetraploid potato cultivar.</title>
        <authorList>
            <person name="Sun H."/>
            <person name="Jiao W.-B."/>
            <person name="Krause K."/>
            <person name="Campoy J.A."/>
            <person name="Goel M."/>
            <person name="Folz-Donahue K."/>
            <person name="Kukat C."/>
            <person name="Huettel B."/>
            <person name="Schneeberger K."/>
        </authorList>
    </citation>
    <scope>NUCLEOTIDE SEQUENCE [LARGE SCALE GENOMIC DNA]</scope>
    <source>
        <strain evidence="2">SolTubOtavaFocal</strain>
        <tissue evidence="2">Leaves</tissue>
    </source>
</reference>
<name>A0ABQ7VZP3_SOLTU</name>
<proteinExistence type="predicted"/>
<protein>
    <submittedName>
        <fullName evidence="2">Uncharacterized protein</fullName>
    </submittedName>
</protein>
<evidence type="ECO:0000313" key="2">
    <source>
        <dbReference type="EMBL" id="KAH0773967.1"/>
    </source>
</evidence>
<dbReference type="EMBL" id="JAIVGD010000005">
    <property type="protein sequence ID" value="KAH0773967.1"/>
    <property type="molecule type" value="Genomic_DNA"/>
</dbReference>
<accession>A0ABQ7VZP3</accession>
<feature type="region of interest" description="Disordered" evidence="1">
    <location>
        <begin position="1"/>
        <end position="21"/>
    </location>
</feature>
<dbReference type="Proteomes" id="UP000826656">
    <property type="component" value="Unassembled WGS sequence"/>
</dbReference>
<organism evidence="2 3">
    <name type="scientific">Solanum tuberosum</name>
    <name type="common">Potato</name>
    <dbReference type="NCBI Taxonomy" id="4113"/>
    <lineage>
        <taxon>Eukaryota</taxon>
        <taxon>Viridiplantae</taxon>
        <taxon>Streptophyta</taxon>
        <taxon>Embryophyta</taxon>
        <taxon>Tracheophyta</taxon>
        <taxon>Spermatophyta</taxon>
        <taxon>Magnoliopsida</taxon>
        <taxon>eudicotyledons</taxon>
        <taxon>Gunneridae</taxon>
        <taxon>Pentapetalae</taxon>
        <taxon>asterids</taxon>
        <taxon>lamiids</taxon>
        <taxon>Solanales</taxon>
        <taxon>Solanaceae</taxon>
        <taxon>Solanoideae</taxon>
        <taxon>Solaneae</taxon>
        <taxon>Solanum</taxon>
    </lineage>
</organism>
<evidence type="ECO:0000313" key="3">
    <source>
        <dbReference type="Proteomes" id="UP000826656"/>
    </source>
</evidence>
<gene>
    <name evidence="2" type="ORF">KY290_011104</name>
</gene>
<comment type="caution">
    <text evidence="2">The sequence shown here is derived from an EMBL/GenBank/DDBJ whole genome shotgun (WGS) entry which is preliminary data.</text>
</comment>